<protein>
    <recommendedName>
        <fullName evidence="4">RRM domain-containing protein</fullName>
    </recommendedName>
</protein>
<name>A0A2Z6QYZ8_9GLOM</name>
<dbReference type="EMBL" id="BEXD01000229">
    <property type="protein sequence ID" value="GBB85546.1"/>
    <property type="molecule type" value="Genomic_DNA"/>
</dbReference>
<reference evidence="2" key="2">
    <citation type="submission" date="2019-10" db="EMBL/GenBank/DDBJ databases">
        <title>Conservation and host-specific expression of non-tandemly repeated heterogenous ribosome RNA gene in arbuscular mycorrhizal fungi.</title>
        <authorList>
            <person name="Maeda T."/>
            <person name="Kobayashi Y."/>
            <person name="Nakagawa T."/>
            <person name="Ezawa T."/>
            <person name="Yamaguchi K."/>
            <person name="Bino T."/>
            <person name="Nishimoto Y."/>
            <person name="Shigenobu S."/>
            <person name="Kawaguchi M."/>
        </authorList>
    </citation>
    <scope>NUCLEOTIDE SEQUENCE</scope>
    <source>
        <strain evidence="2">HR1</strain>
    </source>
</reference>
<sequence length="115" mass="13477">MDEDENGDLKELTTSFKFKPTVANKPHKTEEQIINKKDRTIQVFDLPLYMEKATIRCSFCLLGEIEKIETKAVGMYQQAFITYKDACPVQRFYNKWSHYIGKEYVRVTPVSLSEE</sequence>
<proteinExistence type="predicted"/>
<dbReference type="STRING" id="94130.A0A2Z6QYZ8"/>
<dbReference type="SUPFAM" id="SSF54928">
    <property type="entry name" value="RNA-binding domain, RBD"/>
    <property type="match status" value="1"/>
</dbReference>
<dbReference type="InterPro" id="IPR035979">
    <property type="entry name" value="RBD_domain_sf"/>
</dbReference>
<accession>A0A2Z6QYZ8</accession>
<dbReference type="GO" id="GO:0003676">
    <property type="term" value="F:nucleic acid binding"/>
    <property type="evidence" value="ECO:0007669"/>
    <property type="project" value="InterPro"/>
</dbReference>
<evidence type="ECO:0000313" key="1">
    <source>
        <dbReference type="EMBL" id="GBB85546.1"/>
    </source>
</evidence>
<evidence type="ECO:0000313" key="2">
    <source>
        <dbReference type="EMBL" id="GES91590.1"/>
    </source>
</evidence>
<evidence type="ECO:0000313" key="3">
    <source>
        <dbReference type="Proteomes" id="UP000247702"/>
    </source>
</evidence>
<dbReference type="EMBL" id="BLAL01000206">
    <property type="protein sequence ID" value="GES91590.1"/>
    <property type="molecule type" value="Genomic_DNA"/>
</dbReference>
<gene>
    <name evidence="2" type="ORF">RCL2_001839200</name>
    <name evidence="1" type="ORF">RclHR1_12030006</name>
</gene>
<evidence type="ECO:0008006" key="4">
    <source>
        <dbReference type="Google" id="ProtNLM"/>
    </source>
</evidence>
<reference evidence="1 3" key="1">
    <citation type="submission" date="2017-11" db="EMBL/GenBank/DDBJ databases">
        <title>The genome of Rhizophagus clarus HR1 reveals common genetic basis of auxotrophy among arbuscular mycorrhizal fungi.</title>
        <authorList>
            <person name="Kobayashi Y."/>
        </authorList>
    </citation>
    <scope>NUCLEOTIDE SEQUENCE [LARGE SCALE GENOMIC DNA]</scope>
    <source>
        <strain evidence="1 3">HR1</strain>
    </source>
</reference>
<dbReference type="OrthoDB" id="2353951at2759"/>
<keyword evidence="3" id="KW-1185">Reference proteome</keyword>
<comment type="caution">
    <text evidence="1">The sequence shown here is derived from an EMBL/GenBank/DDBJ whole genome shotgun (WGS) entry which is preliminary data.</text>
</comment>
<dbReference type="Proteomes" id="UP000615446">
    <property type="component" value="Unassembled WGS sequence"/>
</dbReference>
<organism evidence="1 3">
    <name type="scientific">Rhizophagus clarus</name>
    <dbReference type="NCBI Taxonomy" id="94130"/>
    <lineage>
        <taxon>Eukaryota</taxon>
        <taxon>Fungi</taxon>
        <taxon>Fungi incertae sedis</taxon>
        <taxon>Mucoromycota</taxon>
        <taxon>Glomeromycotina</taxon>
        <taxon>Glomeromycetes</taxon>
        <taxon>Glomerales</taxon>
        <taxon>Glomeraceae</taxon>
        <taxon>Rhizophagus</taxon>
    </lineage>
</organism>
<dbReference type="Proteomes" id="UP000247702">
    <property type="component" value="Unassembled WGS sequence"/>
</dbReference>
<dbReference type="AlphaFoldDB" id="A0A2Z6QYZ8"/>